<organism evidence="1 2">
    <name type="scientific">Rotaria magnacalcarata</name>
    <dbReference type="NCBI Taxonomy" id="392030"/>
    <lineage>
        <taxon>Eukaryota</taxon>
        <taxon>Metazoa</taxon>
        <taxon>Spiralia</taxon>
        <taxon>Gnathifera</taxon>
        <taxon>Rotifera</taxon>
        <taxon>Eurotatoria</taxon>
        <taxon>Bdelloidea</taxon>
        <taxon>Philodinida</taxon>
        <taxon>Philodinidae</taxon>
        <taxon>Rotaria</taxon>
    </lineage>
</organism>
<name>A0A8S2P5F8_9BILA</name>
<evidence type="ECO:0000313" key="1">
    <source>
        <dbReference type="EMBL" id="CAF4035747.1"/>
    </source>
</evidence>
<evidence type="ECO:0000313" key="2">
    <source>
        <dbReference type="Proteomes" id="UP000681967"/>
    </source>
</evidence>
<accession>A0A8S2P5F8</accession>
<protein>
    <submittedName>
        <fullName evidence="1">Uncharacterized protein</fullName>
    </submittedName>
</protein>
<sequence length="47" mass="5198">SSVNNSIVFFHEMADTDNSSSICIADSPPYLQVKQTFTGISIEMMLK</sequence>
<feature type="non-terminal residue" evidence="1">
    <location>
        <position position="1"/>
    </location>
</feature>
<dbReference type="AlphaFoldDB" id="A0A8S2P5F8"/>
<comment type="caution">
    <text evidence="1">The sequence shown here is derived from an EMBL/GenBank/DDBJ whole genome shotgun (WGS) entry which is preliminary data.</text>
</comment>
<dbReference type="Proteomes" id="UP000681967">
    <property type="component" value="Unassembled WGS sequence"/>
</dbReference>
<proteinExistence type="predicted"/>
<dbReference type="EMBL" id="CAJOBH010005793">
    <property type="protein sequence ID" value="CAF4035747.1"/>
    <property type="molecule type" value="Genomic_DNA"/>
</dbReference>
<reference evidence="1" key="1">
    <citation type="submission" date="2021-02" db="EMBL/GenBank/DDBJ databases">
        <authorList>
            <person name="Nowell W R."/>
        </authorList>
    </citation>
    <scope>NUCLEOTIDE SEQUENCE</scope>
</reference>
<gene>
    <name evidence="1" type="ORF">BYL167_LOCUS15590</name>
</gene>